<proteinExistence type="predicted"/>
<dbReference type="AlphaFoldDB" id="A0A8I3A6F1"/>
<evidence type="ECO:0000313" key="1">
    <source>
        <dbReference type="EMBL" id="KAG6373096.1"/>
    </source>
</evidence>
<organism evidence="1 2">
    <name type="scientific">Boletus reticuloceps</name>
    <dbReference type="NCBI Taxonomy" id="495285"/>
    <lineage>
        <taxon>Eukaryota</taxon>
        <taxon>Fungi</taxon>
        <taxon>Dikarya</taxon>
        <taxon>Basidiomycota</taxon>
        <taxon>Agaricomycotina</taxon>
        <taxon>Agaricomycetes</taxon>
        <taxon>Agaricomycetidae</taxon>
        <taxon>Boletales</taxon>
        <taxon>Boletineae</taxon>
        <taxon>Boletaceae</taxon>
        <taxon>Boletoideae</taxon>
        <taxon>Boletus</taxon>
    </lineage>
</organism>
<gene>
    <name evidence="1" type="ORF">JVT61DRAFT_6696</name>
</gene>
<dbReference type="EMBL" id="JAGFBS010000023">
    <property type="protein sequence ID" value="KAG6373096.1"/>
    <property type="molecule type" value="Genomic_DNA"/>
</dbReference>
<evidence type="ECO:0000313" key="2">
    <source>
        <dbReference type="Proteomes" id="UP000683000"/>
    </source>
</evidence>
<reference evidence="1" key="1">
    <citation type="submission" date="2021-03" db="EMBL/GenBank/DDBJ databases">
        <title>Evolutionary innovations through gain and loss of genes in the ectomycorrhizal Boletales.</title>
        <authorList>
            <person name="Wu G."/>
            <person name="Miyauchi S."/>
            <person name="Morin E."/>
            <person name="Yang Z.-L."/>
            <person name="Xu J."/>
            <person name="Martin F.M."/>
        </authorList>
    </citation>
    <scope>NUCLEOTIDE SEQUENCE</scope>
    <source>
        <strain evidence="1">BR01</strain>
    </source>
</reference>
<comment type="caution">
    <text evidence="1">The sequence shown here is derived from an EMBL/GenBank/DDBJ whole genome shotgun (WGS) entry which is preliminary data.</text>
</comment>
<keyword evidence="2" id="KW-1185">Reference proteome</keyword>
<dbReference type="Proteomes" id="UP000683000">
    <property type="component" value="Unassembled WGS sequence"/>
</dbReference>
<accession>A0A8I3A6F1</accession>
<name>A0A8I3A6F1_9AGAM</name>
<sequence>MIQTTLPDKFSAGKLFSTTAHRMQNRVRSQLHLRGAVLAMQQHKEDRTVLAMQRHKEDQEIGRHSSVCTG</sequence>
<protein>
    <submittedName>
        <fullName evidence="1">Uncharacterized protein</fullName>
    </submittedName>
</protein>